<dbReference type="Pfam" id="PF00473">
    <property type="entry name" value="CRF"/>
    <property type="match status" value="1"/>
</dbReference>
<dbReference type="GO" id="GO:0005576">
    <property type="term" value="C:extracellular region"/>
    <property type="evidence" value="ECO:0007669"/>
    <property type="project" value="UniProtKB-SubCell"/>
</dbReference>
<accession>D9HQ84</accession>
<dbReference type="AlphaFoldDB" id="D9HQ84"/>
<reference evidence="7" key="1">
    <citation type="journal article" date="2010" name="Mol. Biol. Evol.">
        <title>Combined EST and proteomic analysis identifies rapidly evolving seminal fluid proteins in Heliconius butterflies.</title>
        <authorList>
            <person name="Walters J.R."/>
            <person name="Harrison R.G."/>
        </authorList>
    </citation>
    <scope>NUCLEOTIDE SEQUENCE</scope>
</reference>
<evidence type="ECO:0000256" key="2">
    <source>
        <dbReference type="ARBA" id="ARBA00022525"/>
    </source>
</evidence>
<evidence type="ECO:0000259" key="6">
    <source>
        <dbReference type="SMART" id="SM00039"/>
    </source>
</evidence>
<feature type="signal peptide" evidence="5">
    <location>
        <begin position="1"/>
        <end position="20"/>
    </location>
</feature>
<dbReference type="SMART" id="SM00039">
    <property type="entry name" value="CRF"/>
    <property type="match status" value="1"/>
</dbReference>
<evidence type="ECO:0000313" key="7">
    <source>
        <dbReference type="EMBL" id="ADJ58572.1"/>
    </source>
</evidence>
<evidence type="ECO:0000256" key="5">
    <source>
        <dbReference type="SAM" id="SignalP"/>
    </source>
</evidence>
<dbReference type="EMBL" id="HM023839">
    <property type="protein sequence ID" value="ADJ58572.1"/>
    <property type="molecule type" value="mRNA"/>
</dbReference>
<protein>
    <submittedName>
        <fullName evidence="7">Seminal fluid protein HACP034</fullName>
    </submittedName>
</protein>
<feature type="chain" id="PRO_5003125234" evidence="5">
    <location>
        <begin position="21"/>
        <end position="149"/>
    </location>
</feature>
<keyword evidence="5" id="KW-0732">Signal</keyword>
<comment type="subcellular location">
    <subcellularLocation>
        <location evidence="1">Secreted</location>
    </subcellularLocation>
</comment>
<dbReference type="PROSITE" id="PS00511">
    <property type="entry name" value="CRF"/>
    <property type="match status" value="1"/>
</dbReference>
<evidence type="ECO:0000256" key="1">
    <source>
        <dbReference type="ARBA" id="ARBA00004613"/>
    </source>
</evidence>
<evidence type="ECO:0000256" key="4">
    <source>
        <dbReference type="SAM" id="MobiDB-lite"/>
    </source>
</evidence>
<feature type="region of interest" description="Disordered" evidence="4">
    <location>
        <begin position="76"/>
        <end position="96"/>
    </location>
</feature>
<sequence length="149" mass="16660">MMWWAIWCAVVVAGSAGTHAAPSSNMIPSAIDWTQFDALAPEDDSLGYAVSPMSRRSAAGSPRLYLLAEVPRDSQNLAELREGRPRPKRKMPPLSINNPMEVLRQRLLLEVARKQMREANQRQAVANRVFLQNVGKRGFWAGSAPRYDN</sequence>
<proteinExistence type="evidence at transcript level"/>
<dbReference type="InterPro" id="IPR000187">
    <property type="entry name" value="CRF"/>
</dbReference>
<dbReference type="GO" id="GO:0005179">
    <property type="term" value="F:hormone activity"/>
    <property type="evidence" value="ECO:0007669"/>
    <property type="project" value="UniProtKB-KW"/>
</dbReference>
<keyword evidence="2" id="KW-0964">Secreted</keyword>
<dbReference type="InterPro" id="IPR018446">
    <property type="entry name" value="Corticotropin-releasing_fac_CS"/>
</dbReference>
<name>D9HQ84_HELME</name>
<organism evidence="7">
    <name type="scientific">Heliconius melpomene</name>
    <name type="common">Postman butterfly</name>
    <dbReference type="NCBI Taxonomy" id="34740"/>
    <lineage>
        <taxon>Eukaryota</taxon>
        <taxon>Metazoa</taxon>
        <taxon>Ecdysozoa</taxon>
        <taxon>Arthropoda</taxon>
        <taxon>Hexapoda</taxon>
        <taxon>Insecta</taxon>
        <taxon>Pterygota</taxon>
        <taxon>Neoptera</taxon>
        <taxon>Endopterygota</taxon>
        <taxon>Lepidoptera</taxon>
        <taxon>Glossata</taxon>
        <taxon>Ditrysia</taxon>
        <taxon>Papilionoidea</taxon>
        <taxon>Nymphalidae</taxon>
        <taxon>Heliconiinae</taxon>
        <taxon>Heliconiini</taxon>
        <taxon>Heliconius</taxon>
    </lineage>
</organism>
<evidence type="ECO:0000256" key="3">
    <source>
        <dbReference type="ARBA" id="ARBA00022702"/>
    </source>
</evidence>
<keyword evidence="3" id="KW-0372">Hormone</keyword>
<feature type="domain" description="Corticotropin-releasing factor" evidence="6">
    <location>
        <begin position="90"/>
        <end position="134"/>
    </location>
</feature>